<feature type="domain" description="HTH crp-type" evidence="5">
    <location>
        <begin position="152"/>
        <end position="224"/>
    </location>
</feature>
<keyword evidence="7" id="KW-1185">Reference proteome</keyword>
<evidence type="ECO:0000313" key="7">
    <source>
        <dbReference type="Proteomes" id="UP001209803"/>
    </source>
</evidence>
<dbReference type="Gene3D" id="2.60.120.10">
    <property type="entry name" value="Jelly Rolls"/>
    <property type="match status" value="1"/>
</dbReference>
<dbReference type="SUPFAM" id="SSF46785">
    <property type="entry name" value="Winged helix' DNA-binding domain"/>
    <property type="match status" value="1"/>
</dbReference>
<dbReference type="InterPro" id="IPR036388">
    <property type="entry name" value="WH-like_DNA-bd_sf"/>
</dbReference>
<keyword evidence="2" id="KW-0238">DNA-binding</keyword>
<dbReference type="InterPro" id="IPR000595">
    <property type="entry name" value="cNMP-bd_dom"/>
</dbReference>
<evidence type="ECO:0000259" key="4">
    <source>
        <dbReference type="PROSITE" id="PS50042"/>
    </source>
</evidence>
<feature type="domain" description="Cyclic nucleotide-binding" evidence="4">
    <location>
        <begin position="18"/>
        <end position="138"/>
    </location>
</feature>
<dbReference type="InterPro" id="IPR036390">
    <property type="entry name" value="WH_DNA-bd_sf"/>
</dbReference>
<gene>
    <name evidence="6" type="ORF">K1718_26115</name>
</gene>
<dbReference type="PROSITE" id="PS51063">
    <property type="entry name" value="HTH_CRP_2"/>
    <property type="match status" value="1"/>
</dbReference>
<sequence length="233" mass="26022">MNASNEFNKEKLLGKSFVFEALDSHARKELAEFSYVKRYEAGQKIFAMGEPGMSMMAIAEGSVRVSMMTPGDRDITLNDLQTGEVFGEIAMLDGGGRSANVDALTNCALVVLERRSFLDVLSRNPTLSIRLIELLCQRVRRSDERMIEVAFLDTQVRLSKLLLRLTTTAPGSSDRPLQKLSQSQSELASMIGNTRESVNRCLGKWQKAGLISLRDGWLVIKDRDRLEALADEF</sequence>
<dbReference type="InterPro" id="IPR014710">
    <property type="entry name" value="RmlC-like_jellyroll"/>
</dbReference>
<evidence type="ECO:0000256" key="3">
    <source>
        <dbReference type="ARBA" id="ARBA00023163"/>
    </source>
</evidence>
<dbReference type="PROSITE" id="PS00889">
    <property type="entry name" value="CNMP_BINDING_2"/>
    <property type="match status" value="1"/>
</dbReference>
<dbReference type="InterPro" id="IPR018488">
    <property type="entry name" value="cNMP-bd_CS"/>
</dbReference>
<dbReference type="InterPro" id="IPR012318">
    <property type="entry name" value="HTH_CRP"/>
</dbReference>
<accession>A0ABY8F280</accession>
<keyword evidence="1" id="KW-0805">Transcription regulation</keyword>
<dbReference type="Pfam" id="PF00027">
    <property type="entry name" value="cNMP_binding"/>
    <property type="match status" value="1"/>
</dbReference>
<dbReference type="Pfam" id="PF13545">
    <property type="entry name" value="HTH_Crp_2"/>
    <property type="match status" value="1"/>
</dbReference>
<dbReference type="Proteomes" id="UP001209803">
    <property type="component" value="Chromosome"/>
</dbReference>
<dbReference type="Gene3D" id="1.10.10.10">
    <property type="entry name" value="Winged helix-like DNA-binding domain superfamily/Winged helix DNA-binding domain"/>
    <property type="match status" value="1"/>
</dbReference>
<dbReference type="InterPro" id="IPR018490">
    <property type="entry name" value="cNMP-bd_dom_sf"/>
</dbReference>
<dbReference type="PANTHER" id="PTHR24567:SF68">
    <property type="entry name" value="DNA-BINDING TRANSCRIPTIONAL DUAL REGULATOR CRP"/>
    <property type="match status" value="1"/>
</dbReference>
<dbReference type="PRINTS" id="PR00034">
    <property type="entry name" value="HTHCRP"/>
</dbReference>
<dbReference type="PROSITE" id="PS50042">
    <property type="entry name" value="CNMP_BINDING_3"/>
    <property type="match status" value="1"/>
</dbReference>
<dbReference type="CDD" id="cd00038">
    <property type="entry name" value="CAP_ED"/>
    <property type="match status" value="1"/>
</dbReference>
<keyword evidence="3" id="KW-0804">Transcription</keyword>
<reference evidence="6 7" key="1">
    <citation type="submission" date="2023-03" db="EMBL/GenBank/DDBJ databases">
        <title>Roseibium porphyridii sp. nov. and Roseibium rhodosorbium sp. nov. isolated from marine algae, Porphyridium cruentum and Rhodosorus marinus, respectively.</title>
        <authorList>
            <person name="Lee M.W."/>
            <person name="Choi B.J."/>
            <person name="Lee J.K."/>
            <person name="Choi D.G."/>
            <person name="Baek J.H."/>
            <person name="Bayburt H."/>
            <person name="Kim J.M."/>
            <person name="Han D.M."/>
            <person name="Kim K.H."/>
            <person name="Jeon C.O."/>
        </authorList>
    </citation>
    <scope>NUCLEOTIDE SEQUENCE [LARGE SCALE GENOMIC DNA]</scope>
    <source>
        <strain evidence="6 7">KMA01</strain>
    </source>
</reference>
<evidence type="ECO:0000256" key="2">
    <source>
        <dbReference type="ARBA" id="ARBA00023125"/>
    </source>
</evidence>
<dbReference type="SMART" id="SM00100">
    <property type="entry name" value="cNMP"/>
    <property type="match status" value="1"/>
</dbReference>
<dbReference type="PANTHER" id="PTHR24567">
    <property type="entry name" value="CRP FAMILY TRANSCRIPTIONAL REGULATORY PROTEIN"/>
    <property type="match status" value="1"/>
</dbReference>
<evidence type="ECO:0000313" key="6">
    <source>
        <dbReference type="EMBL" id="WFE89587.1"/>
    </source>
</evidence>
<name>A0ABY8F280_9HYPH</name>
<dbReference type="SUPFAM" id="SSF51206">
    <property type="entry name" value="cAMP-binding domain-like"/>
    <property type="match status" value="1"/>
</dbReference>
<dbReference type="EMBL" id="CP120863">
    <property type="protein sequence ID" value="WFE89587.1"/>
    <property type="molecule type" value="Genomic_DNA"/>
</dbReference>
<proteinExistence type="predicted"/>
<dbReference type="InterPro" id="IPR050397">
    <property type="entry name" value="Env_Response_Regulators"/>
</dbReference>
<protein>
    <submittedName>
        <fullName evidence="6">Crp/Fnr family transcriptional regulator</fullName>
    </submittedName>
</protein>
<evidence type="ECO:0000256" key="1">
    <source>
        <dbReference type="ARBA" id="ARBA00023015"/>
    </source>
</evidence>
<dbReference type="RefSeq" id="WP_152503854.1">
    <property type="nucleotide sequence ID" value="NZ_CP120863.1"/>
</dbReference>
<dbReference type="SMART" id="SM00419">
    <property type="entry name" value="HTH_CRP"/>
    <property type="match status" value="1"/>
</dbReference>
<evidence type="ECO:0000259" key="5">
    <source>
        <dbReference type="PROSITE" id="PS51063"/>
    </source>
</evidence>
<organism evidence="6 7">
    <name type="scientific">Roseibium porphyridii</name>
    <dbReference type="NCBI Taxonomy" id="2866279"/>
    <lineage>
        <taxon>Bacteria</taxon>
        <taxon>Pseudomonadati</taxon>
        <taxon>Pseudomonadota</taxon>
        <taxon>Alphaproteobacteria</taxon>
        <taxon>Hyphomicrobiales</taxon>
        <taxon>Stappiaceae</taxon>
        <taxon>Roseibium</taxon>
    </lineage>
</organism>